<sequence length="66" mass="8115">MIEKSLYKIYSENIEDVALDISQTSYWRNKLLKSNYEERILISKKDEEYIPQYIKHIFIEFNVFSF</sequence>
<reference evidence="1 2" key="2">
    <citation type="journal article" date="2010" name="Stand. Genomic Sci.">
        <title>Complete genome sequence of Sebaldella termitidis type strain (NCTC 11300).</title>
        <authorList>
            <person name="Harmon-Smith M."/>
            <person name="Celia L."/>
            <person name="Chertkov O."/>
            <person name="Lapidus A."/>
            <person name="Copeland A."/>
            <person name="Glavina Del Rio T."/>
            <person name="Nolan M."/>
            <person name="Lucas S."/>
            <person name="Tice H."/>
            <person name="Cheng J.F."/>
            <person name="Han C."/>
            <person name="Detter J.C."/>
            <person name="Bruce D."/>
            <person name="Goodwin L."/>
            <person name="Pitluck S."/>
            <person name="Pati A."/>
            <person name="Liolios K."/>
            <person name="Ivanova N."/>
            <person name="Mavromatis K."/>
            <person name="Mikhailova N."/>
            <person name="Chen A."/>
            <person name="Palaniappan K."/>
            <person name="Land M."/>
            <person name="Hauser L."/>
            <person name="Chang Y.J."/>
            <person name="Jeffries C.D."/>
            <person name="Brettin T."/>
            <person name="Goker M."/>
            <person name="Beck B."/>
            <person name="Bristow J."/>
            <person name="Eisen J.A."/>
            <person name="Markowitz V."/>
            <person name="Hugenholtz P."/>
            <person name="Kyrpides N.C."/>
            <person name="Klenk H.P."/>
            <person name="Chen F."/>
        </authorList>
    </citation>
    <scope>NUCLEOTIDE SEQUENCE [LARGE SCALE GENOMIC DNA]</scope>
    <source>
        <strain evidence="2">ATCC 33386 / NCTC 11300</strain>
    </source>
</reference>
<gene>
    <name evidence="1" type="ordered locus">Sterm_4022</name>
</gene>
<dbReference type="HOGENOM" id="CLU_2828778_0_0_0"/>
<evidence type="ECO:0000313" key="2">
    <source>
        <dbReference type="Proteomes" id="UP000000845"/>
    </source>
</evidence>
<proteinExistence type="predicted"/>
<dbReference type="KEGG" id="str:Sterm_4022"/>
<dbReference type="RefSeq" id="WP_012863429.1">
    <property type="nucleotide sequence ID" value="NC_013517.1"/>
</dbReference>
<dbReference type="AlphaFoldDB" id="D1AGY4"/>
<keyword evidence="2" id="KW-1185">Reference proteome</keyword>
<name>D1AGY4_SEBTE</name>
<evidence type="ECO:0000313" key="1">
    <source>
        <dbReference type="EMBL" id="ACZ10854.1"/>
    </source>
</evidence>
<dbReference type="EMBL" id="CP001739">
    <property type="protein sequence ID" value="ACZ10854.1"/>
    <property type="molecule type" value="Genomic_DNA"/>
</dbReference>
<reference evidence="2" key="1">
    <citation type="submission" date="2009-09" db="EMBL/GenBank/DDBJ databases">
        <title>The complete chromosome of Sebaldella termitidis ATCC 33386.</title>
        <authorList>
            <consortium name="US DOE Joint Genome Institute (JGI-PGF)"/>
            <person name="Lucas S."/>
            <person name="Copeland A."/>
            <person name="Lapidus A."/>
            <person name="Glavina del Rio T."/>
            <person name="Dalin E."/>
            <person name="Tice H."/>
            <person name="Bruce D."/>
            <person name="Goodwin L."/>
            <person name="Pitluck S."/>
            <person name="Kyrpides N."/>
            <person name="Mavromatis K."/>
            <person name="Ivanova N."/>
            <person name="Mikhailova N."/>
            <person name="Sims D."/>
            <person name="Meincke L."/>
            <person name="Brettin T."/>
            <person name="Detter J.C."/>
            <person name="Han C."/>
            <person name="Larimer F."/>
            <person name="Land M."/>
            <person name="Hauser L."/>
            <person name="Markowitz V."/>
            <person name="Cheng J.F."/>
            <person name="Hugenholtz P."/>
            <person name="Woyke T."/>
            <person name="Wu D."/>
            <person name="Eisen J.A."/>
        </authorList>
    </citation>
    <scope>NUCLEOTIDE SEQUENCE [LARGE SCALE GENOMIC DNA]</scope>
    <source>
        <strain evidence="2">ATCC 33386 / NCTC 11300</strain>
    </source>
</reference>
<dbReference type="Proteomes" id="UP000000845">
    <property type="component" value="Chromosome"/>
</dbReference>
<accession>D1AGY4</accession>
<protein>
    <submittedName>
        <fullName evidence="1">Uncharacterized protein</fullName>
    </submittedName>
</protein>
<organism evidence="1 2">
    <name type="scientific">Sebaldella termitidis (strain ATCC 33386 / NCTC 11300)</name>
    <dbReference type="NCBI Taxonomy" id="526218"/>
    <lineage>
        <taxon>Bacteria</taxon>
        <taxon>Fusobacteriati</taxon>
        <taxon>Fusobacteriota</taxon>
        <taxon>Fusobacteriia</taxon>
        <taxon>Fusobacteriales</taxon>
        <taxon>Leptotrichiaceae</taxon>
        <taxon>Sebaldella</taxon>
    </lineage>
</organism>